<dbReference type="EMBL" id="CAMXCT010000586">
    <property type="protein sequence ID" value="CAI3980786.1"/>
    <property type="molecule type" value="Genomic_DNA"/>
</dbReference>
<dbReference type="SMART" id="SM00129">
    <property type="entry name" value="KISc"/>
    <property type="match status" value="1"/>
</dbReference>
<dbReference type="PRINTS" id="PR00380">
    <property type="entry name" value="KINESINHEAVY"/>
</dbReference>
<protein>
    <submittedName>
        <fullName evidence="8">Kinesin heavy chain</fullName>
    </submittedName>
</protein>
<dbReference type="PANTHER" id="PTHR47968:SF36">
    <property type="entry name" value="KINESIN HEAVY CHAIN ISOFORM X1"/>
    <property type="match status" value="1"/>
</dbReference>
<dbReference type="EMBL" id="CAMXCT020000586">
    <property type="protein sequence ID" value="CAL1134161.1"/>
    <property type="molecule type" value="Genomic_DNA"/>
</dbReference>
<dbReference type="InterPro" id="IPR027417">
    <property type="entry name" value="P-loop_NTPase"/>
</dbReference>
<keyword evidence="9" id="KW-1185">Reference proteome</keyword>
<evidence type="ECO:0000313" key="9">
    <source>
        <dbReference type="Proteomes" id="UP001152797"/>
    </source>
</evidence>
<dbReference type="GO" id="GO:0003777">
    <property type="term" value="F:microtubule motor activity"/>
    <property type="evidence" value="ECO:0007669"/>
    <property type="project" value="InterPro"/>
</dbReference>
<evidence type="ECO:0000313" key="6">
    <source>
        <dbReference type="EMBL" id="CAI3980786.1"/>
    </source>
</evidence>
<evidence type="ECO:0000313" key="8">
    <source>
        <dbReference type="EMBL" id="CAL4768098.1"/>
    </source>
</evidence>
<keyword evidence="1" id="KW-0493">Microtubule</keyword>
<dbReference type="PROSITE" id="PS50067">
    <property type="entry name" value="KINESIN_MOTOR_2"/>
    <property type="match status" value="1"/>
</dbReference>
<reference evidence="7" key="2">
    <citation type="submission" date="2024-04" db="EMBL/GenBank/DDBJ databases">
        <authorList>
            <person name="Chen Y."/>
            <person name="Shah S."/>
            <person name="Dougan E. K."/>
            <person name="Thang M."/>
            <person name="Chan C."/>
        </authorList>
    </citation>
    <scope>NUCLEOTIDE SEQUENCE [LARGE SCALE GENOMIC DNA]</scope>
</reference>
<keyword evidence="3 4" id="KW-0505">Motor protein</keyword>
<feature type="binding site" evidence="4">
    <location>
        <begin position="93"/>
        <end position="100"/>
    </location>
    <ligand>
        <name>ATP</name>
        <dbReference type="ChEBI" id="CHEBI:30616"/>
    </ligand>
</feature>
<organism evidence="6">
    <name type="scientific">Cladocopium goreaui</name>
    <dbReference type="NCBI Taxonomy" id="2562237"/>
    <lineage>
        <taxon>Eukaryota</taxon>
        <taxon>Sar</taxon>
        <taxon>Alveolata</taxon>
        <taxon>Dinophyceae</taxon>
        <taxon>Suessiales</taxon>
        <taxon>Symbiodiniaceae</taxon>
        <taxon>Cladocopium</taxon>
    </lineage>
</organism>
<dbReference type="Pfam" id="PF00225">
    <property type="entry name" value="Kinesin"/>
    <property type="match status" value="1"/>
</dbReference>
<feature type="domain" description="Kinesin motor" evidence="5">
    <location>
        <begin position="2"/>
        <end position="259"/>
    </location>
</feature>
<dbReference type="Proteomes" id="UP001152797">
    <property type="component" value="Unassembled WGS sequence"/>
</dbReference>
<reference evidence="6" key="1">
    <citation type="submission" date="2022-10" db="EMBL/GenBank/DDBJ databases">
        <authorList>
            <person name="Chen Y."/>
            <person name="Dougan E. K."/>
            <person name="Chan C."/>
            <person name="Rhodes N."/>
            <person name="Thang M."/>
        </authorList>
    </citation>
    <scope>NUCLEOTIDE SEQUENCE</scope>
</reference>
<dbReference type="InterPro" id="IPR036961">
    <property type="entry name" value="Kinesin_motor_dom_sf"/>
</dbReference>
<dbReference type="GO" id="GO:0008017">
    <property type="term" value="F:microtubule binding"/>
    <property type="evidence" value="ECO:0007669"/>
    <property type="project" value="InterPro"/>
</dbReference>
<dbReference type="InterPro" id="IPR027640">
    <property type="entry name" value="Kinesin-like_fam"/>
</dbReference>
<evidence type="ECO:0000256" key="1">
    <source>
        <dbReference type="ARBA" id="ARBA00022701"/>
    </source>
</evidence>
<dbReference type="OrthoDB" id="446098at2759"/>
<evidence type="ECO:0000256" key="3">
    <source>
        <dbReference type="ARBA" id="ARBA00023175"/>
    </source>
</evidence>
<evidence type="ECO:0000259" key="5">
    <source>
        <dbReference type="PROSITE" id="PS50067"/>
    </source>
</evidence>
<dbReference type="EMBL" id="CAMXCT030000586">
    <property type="protein sequence ID" value="CAL4768098.1"/>
    <property type="molecule type" value="Genomic_DNA"/>
</dbReference>
<sequence>TNVRVVARFRPPITEEEEKDQPAFAVHAGDNSNAIDLGVAENATVQSHDGKWSFDFDTAFSEEASQEVIYHRIGLPAVQDVLTGYNGTLLMYGQTGSGKTFSLFGRLTQSNLRGLAPRAAEDLVQQCLSSDSEESTIQCSFLEIYRERMRDLLHPSNHSLRIKEMPQRGLMVDGLVQDDISSSGDILKALDTGNAWRSVAATRQNQYSSRSHAIFTLYVSRRSLTDLREARFFVVSQGRNIGKNGGKRHQNHCETLSRE</sequence>
<keyword evidence="4" id="KW-0067">ATP-binding</keyword>
<dbReference type="AlphaFoldDB" id="A0A9P1BYU5"/>
<evidence type="ECO:0000256" key="2">
    <source>
        <dbReference type="ARBA" id="ARBA00023054"/>
    </source>
</evidence>
<gene>
    <name evidence="6" type="ORF">C1SCF055_LOCUS8643</name>
</gene>
<comment type="caution">
    <text evidence="6">The sequence shown here is derived from an EMBL/GenBank/DDBJ whole genome shotgun (WGS) entry which is preliminary data.</text>
</comment>
<keyword evidence="2" id="KW-0175">Coiled coil</keyword>
<accession>A0A9P1BYU5</accession>
<comment type="similarity">
    <text evidence="4">Belongs to the TRAFAC class myosin-kinesin ATPase superfamily. Kinesin family.</text>
</comment>
<proteinExistence type="inferred from homology"/>
<dbReference type="Gene3D" id="3.40.850.10">
    <property type="entry name" value="Kinesin motor domain"/>
    <property type="match status" value="1"/>
</dbReference>
<evidence type="ECO:0000256" key="4">
    <source>
        <dbReference type="PROSITE-ProRule" id="PRU00283"/>
    </source>
</evidence>
<dbReference type="GO" id="GO:0007018">
    <property type="term" value="P:microtubule-based movement"/>
    <property type="evidence" value="ECO:0007669"/>
    <property type="project" value="InterPro"/>
</dbReference>
<feature type="non-terminal residue" evidence="6">
    <location>
        <position position="1"/>
    </location>
</feature>
<keyword evidence="4" id="KW-0547">Nucleotide-binding</keyword>
<name>A0A9P1BYU5_9DINO</name>
<dbReference type="GO" id="GO:0005524">
    <property type="term" value="F:ATP binding"/>
    <property type="evidence" value="ECO:0007669"/>
    <property type="project" value="UniProtKB-UniRule"/>
</dbReference>
<dbReference type="InterPro" id="IPR001752">
    <property type="entry name" value="Kinesin_motor_dom"/>
</dbReference>
<dbReference type="GO" id="GO:0005874">
    <property type="term" value="C:microtubule"/>
    <property type="evidence" value="ECO:0007669"/>
    <property type="project" value="UniProtKB-KW"/>
</dbReference>
<dbReference type="SUPFAM" id="SSF52540">
    <property type="entry name" value="P-loop containing nucleoside triphosphate hydrolases"/>
    <property type="match status" value="1"/>
</dbReference>
<dbReference type="PANTHER" id="PTHR47968">
    <property type="entry name" value="CENTROMERE PROTEIN E"/>
    <property type="match status" value="1"/>
</dbReference>
<evidence type="ECO:0000313" key="7">
    <source>
        <dbReference type="EMBL" id="CAL1134161.1"/>
    </source>
</evidence>